<accession>A0A0W0GJW5</accession>
<evidence type="ECO:0000313" key="2">
    <source>
        <dbReference type="EMBL" id="KTB48859.1"/>
    </source>
</evidence>
<protein>
    <submittedName>
        <fullName evidence="2">Uncharacterized protein</fullName>
    </submittedName>
</protein>
<name>A0A0W0GJW5_9CHLR</name>
<proteinExistence type="predicted"/>
<dbReference type="AlphaFoldDB" id="A0A0W0GJW5"/>
<dbReference type="Proteomes" id="UP000053947">
    <property type="component" value="Unassembled WGS sequence"/>
</dbReference>
<feature type="region of interest" description="Disordered" evidence="1">
    <location>
        <begin position="57"/>
        <end position="83"/>
    </location>
</feature>
<feature type="compositionally biased region" description="Polar residues" evidence="1">
    <location>
        <begin position="73"/>
        <end position="83"/>
    </location>
</feature>
<keyword evidence="3" id="KW-1185">Reference proteome</keyword>
<dbReference type="OrthoDB" id="165117at2"/>
<reference evidence="2 3" key="1">
    <citation type="submission" date="2015-06" db="EMBL/GenBank/DDBJ databases">
        <title>Genome sequence of the organohalide-respiring Dehalogenimonas alkenigignens type strain (IP3-3T).</title>
        <authorList>
            <person name="Key T.A."/>
            <person name="Richmond D.P."/>
            <person name="Bowman K.S."/>
            <person name="Cho Y.-J."/>
            <person name="Chun J."/>
            <person name="da Costa M.S."/>
            <person name="Rainey F.A."/>
            <person name="Moe W.M."/>
        </authorList>
    </citation>
    <scope>NUCLEOTIDE SEQUENCE [LARGE SCALE GENOMIC DNA]</scope>
    <source>
        <strain evidence="2 3">IP3-3</strain>
    </source>
</reference>
<gene>
    <name evidence="2" type="ORF">DEALK_17060</name>
</gene>
<evidence type="ECO:0000256" key="1">
    <source>
        <dbReference type="SAM" id="MobiDB-lite"/>
    </source>
</evidence>
<sequence>MNTVNCLICGSPLSIRTAKGRESNKPFIMLICPKDGRHFRAFISDQNYIKKVLEEKGTGTKGTGSDSTADICTKQSTGEGETR</sequence>
<organism evidence="2 3">
    <name type="scientific">Dehalogenimonas alkenigignens</name>
    <dbReference type="NCBI Taxonomy" id="1217799"/>
    <lineage>
        <taxon>Bacteria</taxon>
        <taxon>Bacillati</taxon>
        <taxon>Chloroflexota</taxon>
        <taxon>Dehalococcoidia</taxon>
        <taxon>Dehalococcoidales</taxon>
        <taxon>Dehalococcoidaceae</taxon>
        <taxon>Dehalogenimonas</taxon>
    </lineage>
</organism>
<dbReference type="STRING" id="1217799.DEALK_17060"/>
<evidence type="ECO:0000313" key="3">
    <source>
        <dbReference type="Proteomes" id="UP000053947"/>
    </source>
</evidence>
<dbReference type="EMBL" id="LFDV01000002">
    <property type="protein sequence ID" value="KTB48859.1"/>
    <property type="molecule type" value="Genomic_DNA"/>
</dbReference>
<comment type="caution">
    <text evidence="2">The sequence shown here is derived from an EMBL/GenBank/DDBJ whole genome shotgun (WGS) entry which is preliminary data.</text>
</comment>